<dbReference type="EMBL" id="RHHQ01000023">
    <property type="protein sequence ID" value="RNB81185.1"/>
    <property type="molecule type" value="Genomic_DNA"/>
</dbReference>
<feature type="domain" description="(S)-ureidoglycine aminohydrolase cupin" evidence="1">
    <location>
        <begin position="15"/>
        <end position="84"/>
    </location>
</feature>
<organism evidence="2 3">
    <name type="scientific">Brevibacillus fluminis</name>
    <dbReference type="NCBI Taxonomy" id="511487"/>
    <lineage>
        <taxon>Bacteria</taxon>
        <taxon>Bacillati</taxon>
        <taxon>Bacillota</taxon>
        <taxon>Bacilli</taxon>
        <taxon>Bacillales</taxon>
        <taxon>Paenibacillaceae</taxon>
        <taxon>Brevibacillus</taxon>
    </lineage>
</organism>
<dbReference type="Proteomes" id="UP000271031">
    <property type="component" value="Unassembled WGS sequence"/>
</dbReference>
<gene>
    <name evidence="2" type="ORF">EDM56_26035</name>
</gene>
<keyword evidence="3" id="KW-1185">Reference proteome</keyword>
<proteinExistence type="predicted"/>
<accession>A0A3M8D1W6</accession>
<evidence type="ECO:0000313" key="3">
    <source>
        <dbReference type="Proteomes" id="UP000271031"/>
    </source>
</evidence>
<dbReference type="Pfam" id="PF05899">
    <property type="entry name" value="Cupin_3"/>
    <property type="match status" value="1"/>
</dbReference>
<dbReference type="SUPFAM" id="SSF51182">
    <property type="entry name" value="RmlC-like cupins"/>
    <property type="match status" value="1"/>
</dbReference>
<dbReference type="InterPro" id="IPR008579">
    <property type="entry name" value="UGlyAH_Cupin_dom"/>
</dbReference>
<dbReference type="Gene3D" id="2.60.120.10">
    <property type="entry name" value="Jelly Rolls"/>
    <property type="match status" value="1"/>
</dbReference>
<protein>
    <submittedName>
        <fullName evidence="2">DUF861 domain-containing protein</fullName>
    </submittedName>
</protein>
<sequence>MIFVKKLTAEEAQEVAVDTWESWEGESKKVTWHVEEQEVFYVTDGEVFLTVDGVKYHITKNCVVSLAKDVVCEWDCPEFLKKNYKVNHEIIWNNMRSFTEGVTNTPATKLRQTGEI</sequence>
<name>A0A3M8D1W6_9BACL</name>
<dbReference type="RefSeq" id="WP_122920867.1">
    <property type="nucleotide sequence ID" value="NZ_RHHQ01000023.1"/>
</dbReference>
<comment type="caution">
    <text evidence="2">The sequence shown here is derived from an EMBL/GenBank/DDBJ whole genome shotgun (WGS) entry which is preliminary data.</text>
</comment>
<evidence type="ECO:0000313" key="2">
    <source>
        <dbReference type="EMBL" id="RNB81185.1"/>
    </source>
</evidence>
<dbReference type="InterPro" id="IPR011051">
    <property type="entry name" value="RmlC_Cupin_sf"/>
</dbReference>
<evidence type="ECO:0000259" key="1">
    <source>
        <dbReference type="Pfam" id="PF05899"/>
    </source>
</evidence>
<dbReference type="OrthoDB" id="9799053at2"/>
<reference evidence="2 3" key="1">
    <citation type="submission" date="2018-10" db="EMBL/GenBank/DDBJ databases">
        <title>Phylogenomics of Brevibacillus.</title>
        <authorList>
            <person name="Dunlap C."/>
        </authorList>
    </citation>
    <scope>NUCLEOTIDE SEQUENCE [LARGE SCALE GENOMIC DNA]</scope>
    <source>
        <strain evidence="2 3">JCM 15716</strain>
    </source>
</reference>
<dbReference type="InterPro" id="IPR014710">
    <property type="entry name" value="RmlC-like_jellyroll"/>
</dbReference>
<dbReference type="AlphaFoldDB" id="A0A3M8D1W6"/>